<reference evidence="1" key="1">
    <citation type="journal article" date="2014" name="Front. Microbiol.">
        <title>High frequency of phylogenetically diverse reductive dehalogenase-homologous genes in deep subseafloor sedimentary metagenomes.</title>
        <authorList>
            <person name="Kawai M."/>
            <person name="Futagami T."/>
            <person name="Toyoda A."/>
            <person name="Takaki Y."/>
            <person name="Nishi S."/>
            <person name="Hori S."/>
            <person name="Arai W."/>
            <person name="Tsubouchi T."/>
            <person name="Morono Y."/>
            <person name="Uchiyama I."/>
            <person name="Ito T."/>
            <person name="Fujiyama A."/>
            <person name="Inagaki F."/>
            <person name="Takami H."/>
        </authorList>
    </citation>
    <scope>NUCLEOTIDE SEQUENCE</scope>
    <source>
        <strain evidence="1">Expedition CK06-06</strain>
    </source>
</reference>
<dbReference type="EMBL" id="BART01007116">
    <property type="protein sequence ID" value="GAG54187.1"/>
    <property type="molecule type" value="Genomic_DNA"/>
</dbReference>
<accession>X0Z6Y8</accession>
<dbReference type="AlphaFoldDB" id="X0Z6Y8"/>
<gene>
    <name evidence="1" type="ORF">S01H4_16247</name>
</gene>
<evidence type="ECO:0000313" key="1">
    <source>
        <dbReference type="EMBL" id="GAG54187.1"/>
    </source>
</evidence>
<name>X0Z6Y8_9ZZZZ</name>
<organism evidence="1">
    <name type="scientific">marine sediment metagenome</name>
    <dbReference type="NCBI Taxonomy" id="412755"/>
    <lineage>
        <taxon>unclassified sequences</taxon>
        <taxon>metagenomes</taxon>
        <taxon>ecological metagenomes</taxon>
    </lineage>
</organism>
<sequence>MAKEVNEYLEAKRDLTSDFNEAKLQVFRLNNSWERFSTAIRSGKFMDDKGANWELDDIHGELSHDEELQDEHKLEIEKYSYKINKLNGLIAEYRDDDTKLYKILRMKERILRRLQDEAGKGSKRSSEDEDDIDT</sequence>
<comment type="caution">
    <text evidence="1">The sequence shown here is derived from an EMBL/GenBank/DDBJ whole genome shotgun (WGS) entry which is preliminary data.</text>
</comment>
<protein>
    <submittedName>
        <fullName evidence="1">Uncharacterized protein</fullName>
    </submittedName>
</protein>
<proteinExistence type="predicted"/>